<dbReference type="InterPro" id="IPR036491">
    <property type="entry name" value="YugN-like_sf"/>
</dbReference>
<evidence type="ECO:0000313" key="2">
    <source>
        <dbReference type="Proteomes" id="UP000198660"/>
    </source>
</evidence>
<accession>A0A1I6RNA7</accession>
<dbReference type="Pfam" id="PF08868">
    <property type="entry name" value="YugN"/>
    <property type="match status" value="1"/>
</dbReference>
<dbReference type="AlphaFoldDB" id="A0A1I6RNA7"/>
<protein>
    <submittedName>
        <fullName evidence="1">YugN-like family protein</fullName>
    </submittedName>
</protein>
<dbReference type="RefSeq" id="WP_091836551.1">
    <property type="nucleotide sequence ID" value="NZ_FPAA01000005.1"/>
</dbReference>
<dbReference type="OrthoDB" id="2679642at2"/>
<dbReference type="InterPro" id="IPR014967">
    <property type="entry name" value="Uncharacterised_YugN-like"/>
</dbReference>
<dbReference type="Gene3D" id="3.30.310.100">
    <property type="entry name" value="YugN-like"/>
    <property type="match status" value="1"/>
</dbReference>
<sequence>MILADTGIKGIRGTFGDVEKTMLKAGFVRWSWDYGKANFDMKFSNEESDYYLRIQAHTTQGALENPKAKVVLDKPIFVRHIFPHGLDSSASIPEAFQEKIDKAIASIKEDLS</sequence>
<organism evidence="1 2">
    <name type="scientific">Marininema halotolerans</name>
    <dbReference type="NCBI Taxonomy" id="1155944"/>
    <lineage>
        <taxon>Bacteria</taxon>
        <taxon>Bacillati</taxon>
        <taxon>Bacillota</taxon>
        <taxon>Bacilli</taxon>
        <taxon>Bacillales</taxon>
        <taxon>Thermoactinomycetaceae</taxon>
        <taxon>Marininema</taxon>
    </lineage>
</organism>
<dbReference type="EMBL" id="FPAA01000005">
    <property type="protein sequence ID" value="SFS66144.1"/>
    <property type="molecule type" value="Genomic_DNA"/>
</dbReference>
<keyword evidence="2" id="KW-1185">Reference proteome</keyword>
<gene>
    <name evidence="1" type="ORF">SAMN05444972_105228</name>
</gene>
<dbReference type="Proteomes" id="UP000198660">
    <property type="component" value="Unassembled WGS sequence"/>
</dbReference>
<dbReference type="SUPFAM" id="SSF160755">
    <property type="entry name" value="YugN-like"/>
    <property type="match status" value="1"/>
</dbReference>
<reference evidence="2" key="1">
    <citation type="submission" date="2016-10" db="EMBL/GenBank/DDBJ databases">
        <authorList>
            <person name="Varghese N."/>
            <person name="Submissions S."/>
        </authorList>
    </citation>
    <scope>NUCLEOTIDE SEQUENCE [LARGE SCALE GENOMIC DNA]</scope>
    <source>
        <strain evidence="2">DSM 45789</strain>
    </source>
</reference>
<name>A0A1I6RNA7_9BACL</name>
<proteinExistence type="predicted"/>
<evidence type="ECO:0000313" key="1">
    <source>
        <dbReference type="EMBL" id="SFS66144.1"/>
    </source>
</evidence>